<evidence type="ECO:0000313" key="1">
    <source>
        <dbReference type="EMBL" id="SVD46607.1"/>
    </source>
</evidence>
<dbReference type="EMBL" id="UINC01152428">
    <property type="protein sequence ID" value="SVD46607.1"/>
    <property type="molecule type" value="Genomic_DNA"/>
</dbReference>
<sequence length="26" mass="2853">MICVEKNGGFQPEKIMSRCRVGISGL</sequence>
<name>A0A382VJC8_9ZZZZ</name>
<proteinExistence type="predicted"/>
<protein>
    <submittedName>
        <fullName evidence="1">Uncharacterized protein</fullName>
    </submittedName>
</protein>
<reference evidence="1" key="1">
    <citation type="submission" date="2018-05" db="EMBL/GenBank/DDBJ databases">
        <authorList>
            <person name="Lanie J.A."/>
            <person name="Ng W.-L."/>
            <person name="Kazmierczak K.M."/>
            <person name="Andrzejewski T.M."/>
            <person name="Davidsen T.M."/>
            <person name="Wayne K.J."/>
            <person name="Tettelin H."/>
            <person name="Glass J.I."/>
            <person name="Rusch D."/>
            <person name="Podicherti R."/>
            <person name="Tsui H.-C.T."/>
            <person name="Winkler M.E."/>
        </authorList>
    </citation>
    <scope>NUCLEOTIDE SEQUENCE</scope>
</reference>
<dbReference type="AlphaFoldDB" id="A0A382VJC8"/>
<accession>A0A382VJC8</accession>
<feature type="non-terminal residue" evidence="1">
    <location>
        <position position="26"/>
    </location>
</feature>
<organism evidence="1">
    <name type="scientific">marine metagenome</name>
    <dbReference type="NCBI Taxonomy" id="408172"/>
    <lineage>
        <taxon>unclassified sequences</taxon>
        <taxon>metagenomes</taxon>
        <taxon>ecological metagenomes</taxon>
    </lineage>
</organism>
<gene>
    <name evidence="1" type="ORF">METZ01_LOCUS399461</name>
</gene>